<feature type="region of interest" description="Disordered" evidence="1">
    <location>
        <begin position="85"/>
        <end position="110"/>
    </location>
</feature>
<feature type="region of interest" description="Disordered" evidence="1">
    <location>
        <begin position="1"/>
        <end position="27"/>
    </location>
</feature>
<name>A0A7S0CRF7_9EUKA</name>
<evidence type="ECO:0000256" key="1">
    <source>
        <dbReference type="SAM" id="MobiDB-lite"/>
    </source>
</evidence>
<reference evidence="2" key="1">
    <citation type="submission" date="2021-01" db="EMBL/GenBank/DDBJ databases">
        <authorList>
            <person name="Corre E."/>
            <person name="Pelletier E."/>
            <person name="Niang G."/>
            <person name="Scheremetjew M."/>
            <person name="Finn R."/>
            <person name="Kale V."/>
            <person name="Holt S."/>
            <person name="Cochrane G."/>
            <person name="Meng A."/>
            <person name="Brown T."/>
            <person name="Cohen L."/>
        </authorList>
    </citation>
    <scope>NUCLEOTIDE SEQUENCE</scope>
    <source>
        <strain evidence="2">CCMP2058</strain>
    </source>
</reference>
<dbReference type="PANTHER" id="PTHR39474:SF1">
    <property type="entry name" value="FUNGAL SPECIFIC TRANSCRIPTION FACTOR"/>
    <property type="match status" value="1"/>
</dbReference>
<protein>
    <submittedName>
        <fullName evidence="2">Uncharacterized protein</fullName>
    </submittedName>
</protein>
<dbReference type="PANTHER" id="PTHR39474">
    <property type="entry name" value="UNNAMED PRODUCT"/>
    <property type="match status" value="1"/>
</dbReference>
<gene>
    <name evidence="2" type="ORF">LAMO00422_LOCUS1677</name>
</gene>
<dbReference type="AlphaFoldDB" id="A0A7S0CRF7"/>
<evidence type="ECO:0000313" key="2">
    <source>
        <dbReference type="EMBL" id="CAD8431436.1"/>
    </source>
</evidence>
<sequence length="110" mass="12157">MSSAGKDSESGSGGGGPVLALPAPSDYKTTSMTVDQGMKMDKLGPIVINSDGTLSRIANWHKMTKKEQETTYRVLVKRNNHRRAALLKRQQEEKDQQKRKDKEHGTASET</sequence>
<proteinExistence type="predicted"/>
<feature type="compositionally biased region" description="Basic and acidic residues" evidence="1">
    <location>
        <begin position="89"/>
        <end position="110"/>
    </location>
</feature>
<accession>A0A7S0CRF7</accession>
<organism evidence="2">
    <name type="scientific">Amorphochlora amoebiformis</name>
    <dbReference type="NCBI Taxonomy" id="1561963"/>
    <lineage>
        <taxon>Eukaryota</taxon>
        <taxon>Sar</taxon>
        <taxon>Rhizaria</taxon>
        <taxon>Cercozoa</taxon>
        <taxon>Chlorarachniophyceae</taxon>
        <taxon>Amorphochlora</taxon>
    </lineage>
</organism>
<dbReference type="EMBL" id="HBEM01002334">
    <property type="protein sequence ID" value="CAD8431436.1"/>
    <property type="molecule type" value="Transcribed_RNA"/>
</dbReference>